<dbReference type="Proteomes" id="UP000238442">
    <property type="component" value="Chromosome"/>
</dbReference>
<feature type="signal peptide" evidence="1">
    <location>
        <begin position="1"/>
        <end position="18"/>
    </location>
</feature>
<dbReference type="RefSeq" id="WP_105215079.1">
    <property type="nucleotide sequence ID" value="NZ_CP027062.1"/>
</dbReference>
<evidence type="ECO:0000256" key="1">
    <source>
        <dbReference type="SAM" id="SignalP"/>
    </source>
</evidence>
<evidence type="ECO:0000313" key="3">
    <source>
        <dbReference type="Proteomes" id="UP000238442"/>
    </source>
</evidence>
<accession>A0A2S0HUH8</accession>
<organism evidence="2 3">
    <name type="scientific">Pukyongia salina</name>
    <dbReference type="NCBI Taxonomy" id="2094025"/>
    <lineage>
        <taxon>Bacteria</taxon>
        <taxon>Pseudomonadati</taxon>
        <taxon>Bacteroidota</taxon>
        <taxon>Flavobacteriia</taxon>
        <taxon>Flavobacteriales</taxon>
        <taxon>Flavobacteriaceae</taxon>
        <taxon>Pukyongia</taxon>
    </lineage>
</organism>
<name>A0A2S0HUH8_9FLAO</name>
<proteinExistence type="predicted"/>
<keyword evidence="1" id="KW-0732">Signal</keyword>
<keyword evidence="3" id="KW-1185">Reference proteome</keyword>
<evidence type="ECO:0000313" key="2">
    <source>
        <dbReference type="EMBL" id="AVI50329.1"/>
    </source>
</evidence>
<dbReference type="AlphaFoldDB" id="A0A2S0HUH8"/>
<feature type="chain" id="PRO_5015528199" evidence="1">
    <location>
        <begin position="19"/>
        <end position="243"/>
    </location>
</feature>
<dbReference type="KEGG" id="aue:C5O00_03770"/>
<dbReference type="EMBL" id="CP027062">
    <property type="protein sequence ID" value="AVI50329.1"/>
    <property type="molecule type" value="Genomic_DNA"/>
</dbReference>
<sequence>MKNTFFALLLITSCNLLAQVGIGNTEPQAALDVQSGSQGVLLPRVALTSVTDNVTVVNPKGGGLAESTLVYNTGAAGLTQAGFYYWTGTEWTQLADNSPKVYVGKAIITGTGSLVISGLPFKPSSVSITAFSNVESYTLNSDNGVGNNNTGIANAYGYMKGFARDRSGSIDQQVIYGGGSGNSINDISRYASPSHCVGLRYSNQNGDSLGITSASLSSFNSDGFTLNVDSYADSVVILFEAYK</sequence>
<reference evidence="2 3" key="1">
    <citation type="submission" date="2018-02" db="EMBL/GenBank/DDBJ databases">
        <title>Genomic analysis of the strain RR4-38 isolated from a seawater recirculating aquaculture system.</title>
        <authorList>
            <person name="Kim Y.-S."/>
            <person name="Jang Y.H."/>
            <person name="Kim K.-H."/>
        </authorList>
    </citation>
    <scope>NUCLEOTIDE SEQUENCE [LARGE SCALE GENOMIC DNA]</scope>
    <source>
        <strain evidence="2 3">RR4-38</strain>
    </source>
</reference>
<protein>
    <submittedName>
        <fullName evidence="2">Uncharacterized protein</fullName>
    </submittedName>
</protein>
<dbReference type="OrthoDB" id="1396884at2"/>
<gene>
    <name evidence="2" type="ORF">C5O00_03770</name>
</gene>